<evidence type="ECO:0008006" key="4">
    <source>
        <dbReference type="Google" id="ProtNLM"/>
    </source>
</evidence>
<dbReference type="RefSeq" id="WP_145069116.1">
    <property type="nucleotide sequence ID" value="NZ_CP036287.1"/>
</dbReference>
<dbReference type="Proteomes" id="UP000316921">
    <property type="component" value="Chromosome"/>
</dbReference>
<keyword evidence="1" id="KW-0732">Signal</keyword>
<evidence type="ECO:0000313" key="2">
    <source>
        <dbReference type="EMBL" id="QDU69321.1"/>
    </source>
</evidence>
<accession>A0A518BQR7</accession>
<reference evidence="2 3" key="1">
    <citation type="submission" date="2019-02" db="EMBL/GenBank/DDBJ databases">
        <title>Deep-cultivation of Planctomycetes and their phenomic and genomic characterization uncovers novel biology.</title>
        <authorList>
            <person name="Wiegand S."/>
            <person name="Jogler M."/>
            <person name="Boedeker C."/>
            <person name="Pinto D."/>
            <person name="Vollmers J."/>
            <person name="Rivas-Marin E."/>
            <person name="Kohn T."/>
            <person name="Peeters S.H."/>
            <person name="Heuer A."/>
            <person name="Rast P."/>
            <person name="Oberbeckmann S."/>
            <person name="Bunk B."/>
            <person name="Jeske O."/>
            <person name="Meyerdierks A."/>
            <person name="Storesund J.E."/>
            <person name="Kallscheuer N."/>
            <person name="Luecker S."/>
            <person name="Lage O.M."/>
            <person name="Pohl T."/>
            <person name="Merkel B.J."/>
            <person name="Hornburger P."/>
            <person name="Mueller R.-W."/>
            <person name="Bruemmer F."/>
            <person name="Labrenz M."/>
            <person name="Spormann A.M."/>
            <person name="Op den Camp H."/>
            <person name="Overmann J."/>
            <person name="Amann R."/>
            <person name="Jetten M.S.M."/>
            <person name="Mascher T."/>
            <person name="Medema M.H."/>
            <person name="Devos D.P."/>
            <person name="Kaster A.-K."/>
            <person name="Ovreas L."/>
            <person name="Rohde M."/>
            <person name="Galperin M.Y."/>
            <person name="Jogler C."/>
        </authorList>
    </citation>
    <scope>NUCLEOTIDE SEQUENCE [LARGE SCALE GENOMIC DNA]</scope>
    <source>
        <strain evidence="2 3">Pla133</strain>
    </source>
</reference>
<evidence type="ECO:0000313" key="3">
    <source>
        <dbReference type="Proteomes" id="UP000316921"/>
    </source>
</evidence>
<dbReference type="Gene3D" id="2.60.120.380">
    <property type="match status" value="6"/>
</dbReference>
<organism evidence="2 3">
    <name type="scientific">Engelhardtia mirabilis</name>
    <dbReference type="NCBI Taxonomy" id="2528011"/>
    <lineage>
        <taxon>Bacteria</taxon>
        <taxon>Pseudomonadati</taxon>
        <taxon>Planctomycetota</taxon>
        <taxon>Planctomycetia</taxon>
        <taxon>Planctomycetia incertae sedis</taxon>
        <taxon>Engelhardtia</taxon>
    </lineage>
</organism>
<proteinExistence type="predicted"/>
<protein>
    <recommendedName>
        <fullName evidence="4">Peptidase C-terminal archaeal/bacterial domain-containing protein</fullName>
    </recommendedName>
</protein>
<keyword evidence="3" id="KW-1185">Reference proteome</keyword>
<name>A0A518BQR7_9BACT</name>
<evidence type="ECO:0000256" key="1">
    <source>
        <dbReference type="SAM" id="SignalP"/>
    </source>
</evidence>
<dbReference type="AlphaFoldDB" id="A0A518BQR7"/>
<feature type="chain" id="PRO_5021806882" description="Peptidase C-terminal archaeal/bacterial domain-containing protein" evidence="1">
    <location>
        <begin position="24"/>
        <end position="811"/>
    </location>
</feature>
<dbReference type="KEGG" id="pbap:Pla133_44400"/>
<feature type="signal peptide" evidence="1">
    <location>
        <begin position="1"/>
        <end position="23"/>
    </location>
</feature>
<dbReference type="EMBL" id="CP036287">
    <property type="protein sequence ID" value="QDU69321.1"/>
    <property type="molecule type" value="Genomic_DNA"/>
</dbReference>
<gene>
    <name evidence="2" type="ORF">Pla133_44400</name>
</gene>
<sequence precursor="true">MPLSVRTLALAALFLFSPLFCRAASGQSLVNGGSVAGSIAPLDDEDTWTFSASVGEGFQVRMTDVAVGSLFPRMRLFDPSGTLISTSSSPTVVSISATAAVSGTYSVVVDDVSSVGSTGGYTIDFVRAPGADELGALPSGGMVSGTIDLGDIDSYTFTIEAGQNYEVRVADAGVTDLFPQLTLYGPSGSVVKSGSSPTVVSLSGAAPVTGTYTLVLTDVSSGLDAAGAYDLHFVRLPDADELGALPNGDSVSGVIGLGDIDSYTVALFSGESYQLRLVDSAVSDFYPQMRFYDPFGQLVASPSSPTVVNLAGKAAYTGTYTVVVTDVSSGLDAAGNYDLHYARVPGVNEGGPLLNGGALFGTLDLGDIDSFTFSIVAGQNFRIRLVDLAVSDLFPNMTLFDPDGKQVAQDSGATVADINAVATKSGTYTLLVTDVSSGLDATGDYAVHFVRTPDADELGSLANGDVVTNSLSLGDIDSFSFQLVGGESFQIRLVDPAQGGLFPLATIYDPFGDYVGQASAATVAAFNSVAQYSGTYTLVVTDISSGLDASGAYQVQYARMPGANEGGSLIDGVVVNDNIALGDLDSYTFNAVAGESSTITVTDTTTSDLFPIVYLYGPLGQFITSASNANVASLAFTVAQDGLHTIVVADTSSGLDASAPYSIVIDGSGAPPVLVPNTLLAPQFPTDPVLADIGGSAGFGPRIGDPTEPFNFSLDCSGADSPSIWLMQALSSGLSTPLPTEFGFLYIAGAPVLTTAGIHAQTVIEWFPTPAGLAIPNDPVLVGLDYTVQGWVGGFGASGRLSNAISQAIGG</sequence>